<dbReference type="PANTHER" id="PTHR30204">
    <property type="entry name" value="REDOX-CYCLING DRUG-SENSING TRANSCRIPTIONAL ACTIVATOR SOXR"/>
    <property type="match status" value="1"/>
</dbReference>
<dbReference type="KEGG" id="ahb:bsdtb5_02880"/>
<sequence>MFRIGEFSKLCGLSADTLYHYEKQKILIPMSIDKFTGYRYYDASQIVTVNKILALKDAGFSLIEISNLLKDETPVRLLLEMLENKAQLLASTLEEEYNRLERLHTNIFLIKNGGIPQMNEIIIKTVEPILVASTRKVFAKNSFDENLEQMWPTVNNYINEKGIKRTIPCLMLYHSGWWDLKQLNIIYDEQTLDVEVVEPVTKYVEGNGEVQVYELPKIEKMACIVHHGPFSTIGKTFDTLFEWIRQNNYVADGPIREIYHKGDWVTDNPNEYITELQIPIK</sequence>
<dbReference type="Gene3D" id="1.10.1660.10">
    <property type="match status" value="1"/>
</dbReference>
<reference evidence="3 4" key="1">
    <citation type="submission" date="2020-11" db="EMBL/GenBank/DDBJ databases">
        <title>Draft genome sequencing of a Lachnospiraceae strain isolated from anoxic soil subjected to BSD treatment.</title>
        <authorList>
            <person name="Uek A."/>
            <person name="Tonouchi A."/>
        </authorList>
    </citation>
    <scope>NUCLEOTIDE SEQUENCE [LARGE SCALE GENOMIC DNA]</scope>
    <source>
        <strain evidence="3 4">TB5</strain>
    </source>
</reference>
<dbReference type="Proteomes" id="UP000595897">
    <property type="component" value="Chromosome"/>
</dbReference>
<keyword evidence="1" id="KW-0238">DNA-binding</keyword>
<dbReference type="InterPro" id="IPR010499">
    <property type="entry name" value="AraC_E-bd"/>
</dbReference>
<evidence type="ECO:0000313" key="3">
    <source>
        <dbReference type="EMBL" id="BCN28993.1"/>
    </source>
</evidence>
<accession>A0A7R7EHU0</accession>
<dbReference type="SMART" id="SM00422">
    <property type="entry name" value="HTH_MERR"/>
    <property type="match status" value="1"/>
</dbReference>
<dbReference type="Gene3D" id="3.20.80.10">
    <property type="entry name" value="Regulatory factor, effector binding domain"/>
    <property type="match status" value="1"/>
</dbReference>
<dbReference type="InterPro" id="IPR000551">
    <property type="entry name" value="MerR-type_HTH_dom"/>
</dbReference>
<evidence type="ECO:0000256" key="1">
    <source>
        <dbReference type="ARBA" id="ARBA00023125"/>
    </source>
</evidence>
<dbReference type="GO" id="GO:0003700">
    <property type="term" value="F:DNA-binding transcription factor activity"/>
    <property type="evidence" value="ECO:0007669"/>
    <property type="project" value="InterPro"/>
</dbReference>
<evidence type="ECO:0000259" key="2">
    <source>
        <dbReference type="PROSITE" id="PS50937"/>
    </source>
</evidence>
<evidence type="ECO:0000313" key="4">
    <source>
        <dbReference type="Proteomes" id="UP000595897"/>
    </source>
</evidence>
<dbReference type="SUPFAM" id="SSF46955">
    <property type="entry name" value="Putative DNA-binding domain"/>
    <property type="match status" value="1"/>
</dbReference>
<dbReference type="SUPFAM" id="SSF55136">
    <property type="entry name" value="Probable bacterial effector-binding domain"/>
    <property type="match status" value="1"/>
</dbReference>
<dbReference type="GO" id="GO:0003677">
    <property type="term" value="F:DNA binding"/>
    <property type="evidence" value="ECO:0007669"/>
    <property type="project" value="UniProtKB-KW"/>
</dbReference>
<name>A0A7R7EHU0_9FIRM</name>
<dbReference type="InterPro" id="IPR009061">
    <property type="entry name" value="DNA-bd_dom_put_sf"/>
</dbReference>
<protein>
    <submittedName>
        <fullName evidence="3">MerR family transcriptional regulator</fullName>
    </submittedName>
</protein>
<dbReference type="Pfam" id="PF13411">
    <property type="entry name" value="MerR_1"/>
    <property type="match status" value="1"/>
</dbReference>
<dbReference type="SMART" id="SM00871">
    <property type="entry name" value="AraC_E_bind"/>
    <property type="match status" value="1"/>
</dbReference>
<dbReference type="EMBL" id="AP024169">
    <property type="protein sequence ID" value="BCN28993.1"/>
    <property type="molecule type" value="Genomic_DNA"/>
</dbReference>
<feature type="domain" description="HTH merR-type" evidence="2">
    <location>
        <begin position="1"/>
        <end position="71"/>
    </location>
</feature>
<dbReference type="PANTHER" id="PTHR30204:SF97">
    <property type="entry name" value="MERR FAMILY REGULATORY PROTEIN"/>
    <property type="match status" value="1"/>
</dbReference>
<dbReference type="Pfam" id="PF06445">
    <property type="entry name" value="GyrI-like"/>
    <property type="match status" value="1"/>
</dbReference>
<dbReference type="PROSITE" id="PS50937">
    <property type="entry name" value="HTH_MERR_2"/>
    <property type="match status" value="1"/>
</dbReference>
<keyword evidence="4" id="KW-1185">Reference proteome</keyword>
<gene>
    <name evidence="3" type="ORF">bsdtb5_02880</name>
</gene>
<organism evidence="3 4">
    <name type="scientific">Anaeromicropila herbilytica</name>
    <dbReference type="NCBI Taxonomy" id="2785025"/>
    <lineage>
        <taxon>Bacteria</taxon>
        <taxon>Bacillati</taxon>
        <taxon>Bacillota</taxon>
        <taxon>Clostridia</taxon>
        <taxon>Lachnospirales</taxon>
        <taxon>Lachnospiraceae</taxon>
        <taxon>Anaeromicropila</taxon>
    </lineage>
</organism>
<dbReference type="InterPro" id="IPR047057">
    <property type="entry name" value="MerR_fam"/>
</dbReference>
<dbReference type="RefSeq" id="WP_271714292.1">
    <property type="nucleotide sequence ID" value="NZ_AP024169.1"/>
</dbReference>
<dbReference type="InterPro" id="IPR011256">
    <property type="entry name" value="Reg_factor_effector_dom_sf"/>
</dbReference>
<proteinExistence type="predicted"/>
<dbReference type="AlphaFoldDB" id="A0A7R7EHU0"/>
<dbReference type="InterPro" id="IPR029442">
    <property type="entry name" value="GyrI-like"/>
</dbReference>